<protein>
    <submittedName>
        <fullName evidence="3">M56 family peptidase</fullName>
    </submittedName>
</protein>
<gene>
    <name evidence="3" type="ORF">H9871_09925</name>
</gene>
<name>A0A9D2A8D1_9MICC</name>
<accession>A0A9D2A8D1</accession>
<reference evidence="3" key="2">
    <citation type="submission" date="2021-04" db="EMBL/GenBank/DDBJ databases">
        <authorList>
            <person name="Gilroy R."/>
        </authorList>
    </citation>
    <scope>NUCLEOTIDE SEQUENCE</scope>
    <source>
        <strain evidence="3">ChiHejej3B27-3195</strain>
    </source>
</reference>
<comment type="caution">
    <text evidence="3">The sequence shown here is derived from an EMBL/GenBank/DDBJ whole genome shotgun (WGS) entry which is preliminary data.</text>
</comment>
<feature type="compositionally biased region" description="Low complexity" evidence="1">
    <location>
        <begin position="58"/>
        <end position="74"/>
    </location>
</feature>
<reference evidence="3" key="1">
    <citation type="journal article" date="2021" name="PeerJ">
        <title>Extensive microbial diversity within the chicken gut microbiome revealed by metagenomics and culture.</title>
        <authorList>
            <person name="Gilroy R."/>
            <person name="Ravi A."/>
            <person name="Getino M."/>
            <person name="Pursley I."/>
            <person name="Horton D.L."/>
            <person name="Alikhan N.F."/>
            <person name="Baker D."/>
            <person name="Gharbi K."/>
            <person name="Hall N."/>
            <person name="Watson M."/>
            <person name="Adriaenssens E.M."/>
            <person name="Foster-Nyarko E."/>
            <person name="Jarju S."/>
            <person name="Secka A."/>
            <person name="Antonio M."/>
            <person name="Oren A."/>
            <person name="Chaudhuri R.R."/>
            <person name="La Ragione R."/>
            <person name="Hildebrand F."/>
            <person name="Pallen M.J."/>
        </authorList>
    </citation>
    <scope>NUCLEOTIDE SEQUENCE</scope>
    <source>
        <strain evidence="3">ChiHejej3B27-3195</strain>
    </source>
</reference>
<dbReference type="Proteomes" id="UP000824151">
    <property type="component" value="Unassembled WGS sequence"/>
</dbReference>
<keyword evidence="2" id="KW-0812">Transmembrane</keyword>
<feature type="region of interest" description="Disordered" evidence="1">
    <location>
        <begin position="33"/>
        <end position="86"/>
    </location>
</feature>
<evidence type="ECO:0000313" key="3">
    <source>
        <dbReference type="EMBL" id="HIX00446.1"/>
    </source>
</evidence>
<proteinExistence type="predicted"/>
<dbReference type="AlphaFoldDB" id="A0A9D2A8D1"/>
<evidence type="ECO:0000313" key="4">
    <source>
        <dbReference type="Proteomes" id="UP000824151"/>
    </source>
</evidence>
<keyword evidence="2" id="KW-1133">Transmembrane helix</keyword>
<feature type="transmembrane region" description="Helical" evidence="2">
    <location>
        <begin position="96"/>
        <end position="119"/>
    </location>
</feature>
<evidence type="ECO:0000256" key="2">
    <source>
        <dbReference type="SAM" id="Phobius"/>
    </source>
</evidence>
<feature type="non-terminal residue" evidence="3">
    <location>
        <position position="1"/>
    </location>
</feature>
<organism evidence="3 4">
    <name type="scientific">Candidatus Nesterenkonia stercoripullorum</name>
    <dbReference type="NCBI Taxonomy" id="2838701"/>
    <lineage>
        <taxon>Bacteria</taxon>
        <taxon>Bacillati</taxon>
        <taxon>Actinomycetota</taxon>
        <taxon>Actinomycetes</taxon>
        <taxon>Micrococcales</taxon>
        <taxon>Micrococcaceae</taxon>
        <taxon>Nesterenkonia</taxon>
    </lineage>
</organism>
<keyword evidence="2" id="KW-0472">Membrane</keyword>
<dbReference type="EMBL" id="DXGD01000364">
    <property type="protein sequence ID" value="HIX00446.1"/>
    <property type="molecule type" value="Genomic_DNA"/>
</dbReference>
<sequence length="120" mass="12253">TTRYGRHAVLELTEMLADDGALRDSSRRELLRSLATTATNDPLAAPASPKKRGGATGGDTTAAGESEAGDSGAAQHTGMTGPRLRRLLEPPAPLSVAARAAVLCLAIALLAVPTALMLLP</sequence>
<evidence type="ECO:0000256" key="1">
    <source>
        <dbReference type="SAM" id="MobiDB-lite"/>
    </source>
</evidence>